<keyword evidence="14" id="KW-1185">Reference proteome</keyword>
<dbReference type="InterPro" id="IPR006073">
    <property type="entry name" value="GTP-bd"/>
</dbReference>
<evidence type="ECO:0000256" key="3">
    <source>
        <dbReference type="ARBA" id="ARBA00022517"/>
    </source>
</evidence>
<evidence type="ECO:0000256" key="8">
    <source>
        <dbReference type="ARBA" id="ARBA00053470"/>
    </source>
</evidence>
<protein>
    <recommendedName>
        <fullName evidence="2 9">GTPase Der</fullName>
    </recommendedName>
    <alternativeName>
        <fullName evidence="7 9">GTP-binding protein EngA</fullName>
    </alternativeName>
</protein>
<keyword evidence="4 11" id="KW-0677">Repeat</keyword>
<evidence type="ECO:0000256" key="1">
    <source>
        <dbReference type="ARBA" id="ARBA00008279"/>
    </source>
</evidence>
<dbReference type="CDD" id="cd01895">
    <property type="entry name" value="EngA2"/>
    <property type="match status" value="1"/>
</dbReference>
<dbReference type="InterPro" id="IPR016484">
    <property type="entry name" value="GTPase_Der"/>
</dbReference>
<evidence type="ECO:0000259" key="12">
    <source>
        <dbReference type="PROSITE" id="PS51712"/>
    </source>
</evidence>
<dbReference type="Gene3D" id="3.30.300.20">
    <property type="match status" value="1"/>
</dbReference>
<evidence type="ECO:0000256" key="7">
    <source>
        <dbReference type="ARBA" id="ARBA00032345"/>
    </source>
</evidence>
<dbReference type="FunFam" id="3.30.300.20:FF:000004">
    <property type="entry name" value="GTPase Der"/>
    <property type="match status" value="1"/>
</dbReference>
<dbReference type="NCBIfam" id="TIGR03594">
    <property type="entry name" value="GTPase_EngA"/>
    <property type="match status" value="1"/>
</dbReference>
<dbReference type="InterPro" id="IPR032859">
    <property type="entry name" value="KH_dom-like"/>
</dbReference>
<evidence type="ECO:0000256" key="10">
    <source>
        <dbReference type="PROSITE-ProRule" id="PRU01049"/>
    </source>
</evidence>
<comment type="function">
    <text evidence="8 9 11">GTPase that plays an essential role in the late steps of ribosome biogenesis.</text>
</comment>
<dbReference type="CDD" id="cd01894">
    <property type="entry name" value="EngA1"/>
    <property type="match status" value="1"/>
</dbReference>
<dbReference type="PROSITE" id="PS51712">
    <property type="entry name" value="G_ENGA"/>
    <property type="match status" value="2"/>
</dbReference>
<evidence type="ECO:0000256" key="4">
    <source>
        <dbReference type="ARBA" id="ARBA00022737"/>
    </source>
</evidence>
<evidence type="ECO:0000256" key="9">
    <source>
        <dbReference type="HAMAP-Rule" id="MF_00195"/>
    </source>
</evidence>
<dbReference type="GO" id="GO:0005525">
    <property type="term" value="F:GTP binding"/>
    <property type="evidence" value="ECO:0007669"/>
    <property type="project" value="UniProtKB-UniRule"/>
</dbReference>
<evidence type="ECO:0000256" key="5">
    <source>
        <dbReference type="ARBA" id="ARBA00022741"/>
    </source>
</evidence>
<dbReference type="InterPro" id="IPR015946">
    <property type="entry name" value="KH_dom-like_a/b"/>
</dbReference>
<dbReference type="InterPro" id="IPR031166">
    <property type="entry name" value="G_ENGA"/>
</dbReference>
<feature type="domain" description="EngA-type G" evidence="12">
    <location>
        <begin position="4"/>
        <end position="167"/>
    </location>
</feature>
<dbReference type="Pfam" id="PF01926">
    <property type="entry name" value="MMR_HSR1"/>
    <property type="match status" value="2"/>
</dbReference>
<dbReference type="Proteomes" id="UP000675431">
    <property type="component" value="Unassembled WGS sequence"/>
</dbReference>
<sequence>MRKSTVAIVGRPNVGKSTIFNRLVGERISIVEDTPGVTRDRIYAKAEWLNTDFNIIDTGGIDLSDEPLLVQVREQAEIAIHEADVIIFLVNGREGITSADEEVAKILYRSNKPVVLAVNKVDSYEMQHLIYEYYALGFGQPFPISGTHGLGLGDLLDEVVKHFPDRSNEIEDEDRIYFSLIGRPNVGKSSLVNAILGVDRVIVSDIEGTTKDAVDTSFTREGRDFTIIDTAGMRKRGKVYETTEKYSVLRAMKAIERSDVALILIDADTGIREQDKKIAGYAHDAGRAIVIVVNKWDTVESSQDAMKEFEQEIRKQFQFLSYAPIVFLSAKTKKRLHTLLPKIVMAGENHAKRVKTNVLNEVIEDALAVNPTPSIKGQKLKILYTTQVAAKPPTFVVFVNDPQLMHFTYERFLENRIREAFGFEGTPVNIYARRRN</sequence>
<evidence type="ECO:0000256" key="6">
    <source>
        <dbReference type="ARBA" id="ARBA00023134"/>
    </source>
</evidence>
<gene>
    <name evidence="9 13" type="primary">der</name>
    <name evidence="13" type="ORF">KC820_03745</name>
</gene>
<dbReference type="InterPro" id="IPR027417">
    <property type="entry name" value="P-loop_NTPase"/>
</dbReference>
<dbReference type="AlphaFoldDB" id="A0A941CVN4"/>
<evidence type="ECO:0000313" key="13">
    <source>
        <dbReference type="EMBL" id="MBR7553263.1"/>
    </source>
</evidence>
<comment type="similarity">
    <text evidence="1 9 10 11">Belongs to the TRAFAC class TrmE-Era-EngA-EngB-Septin-like GTPase superfamily. EngA (Der) GTPase family.</text>
</comment>
<feature type="binding site" evidence="9">
    <location>
        <begin position="229"/>
        <end position="233"/>
    </location>
    <ligand>
        <name>GTP</name>
        <dbReference type="ChEBI" id="CHEBI:37565"/>
        <label>2</label>
    </ligand>
</feature>
<evidence type="ECO:0000256" key="2">
    <source>
        <dbReference type="ARBA" id="ARBA00020953"/>
    </source>
</evidence>
<dbReference type="GO" id="GO:0043022">
    <property type="term" value="F:ribosome binding"/>
    <property type="evidence" value="ECO:0007669"/>
    <property type="project" value="TreeGrafter"/>
</dbReference>
<evidence type="ECO:0000313" key="14">
    <source>
        <dbReference type="Proteomes" id="UP000675431"/>
    </source>
</evidence>
<keyword evidence="13" id="KW-0378">Hydrolase</keyword>
<keyword evidence="6 9" id="KW-0342">GTP-binding</keyword>
<dbReference type="NCBIfam" id="TIGR00231">
    <property type="entry name" value="small_GTP"/>
    <property type="match status" value="2"/>
</dbReference>
<name>A0A941CVN4_9BACI</name>
<dbReference type="PIRSF" id="PIRSF006485">
    <property type="entry name" value="GTP-binding_EngA"/>
    <property type="match status" value="1"/>
</dbReference>
<feature type="binding site" evidence="9">
    <location>
        <begin position="294"/>
        <end position="297"/>
    </location>
    <ligand>
        <name>GTP</name>
        <dbReference type="ChEBI" id="CHEBI:37565"/>
        <label>2</label>
    </ligand>
</feature>
<reference evidence="13 14" key="1">
    <citation type="submission" date="2021-04" db="EMBL/GenBank/DDBJ databases">
        <title>Allobacillus sp. nov. SKP8-2 isolated from shrimp paste.</title>
        <authorList>
            <person name="Tanasupawat S."/>
            <person name="Yiamsombat S."/>
            <person name="Kanchanasin P."/>
            <person name="Kuncharoen N."/>
        </authorList>
    </citation>
    <scope>NUCLEOTIDE SEQUENCE [LARGE SCALE GENOMIC DNA]</scope>
    <source>
        <strain evidence="13 14">SKP8-2</strain>
    </source>
</reference>
<dbReference type="GO" id="GO:0042254">
    <property type="term" value="P:ribosome biogenesis"/>
    <property type="evidence" value="ECO:0007669"/>
    <property type="project" value="UniProtKB-KW"/>
</dbReference>
<comment type="subunit">
    <text evidence="9">Associates with the 50S ribosomal subunit.</text>
</comment>
<dbReference type="SUPFAM" id="SSF52540">
    <property type="entry name" value="P-loop containing nucleoside triphosphate hydrolases"/>
    <property type="match status" value="2"/>
</dbReference>
<dbReference type="Gene3D" id="3.40.50.300">
    <property type="entry name" value="P-loop containing nucleotide triphosphate hydrolases"/>
    <property type="match status" value="2"/>
</dbReference>
<dbReference type="FunFam" id="3.40.50.300:FF:000040">
    <property type="entry name" value="GTPase Der"/>
    <property type="match status" value="1"/>
</dbReference>
<dbReference type="Pfam" id="PF14714">
    <property type="entry name" value="KH_dom-like"/>
    <property type="match status" value="1"/>
</dbReference>
<dbReference type="PANTHER" id="PTHR43834">
    <property type="entry name" value="GTPASE DER"/>
    <property type="match status" value="1"/>
</dbReference>
<dbReference type="FunFam" id="3.40.50.300:FF:000057">
    <property type="entry name" value="GTPase Der"/>
    <property type="match status" value="1"/>
</dbReference>
<feature type="domain" description="EngA-type G" evidence="12">
    <location>
        <begin position="176"/>
        <end position="351"/>
    </location>
</feature>
<accession>A0A941CVN4</accession>
<dbReference type="GO" id="GO:0016787">
    <property type="term" value="F:hydrolase activity"/>
    <property type="evidence" value="ECO:0007669"/>
    <property type="project" value="UniProtKB-KW"/>
</dbReference>
<keyword evidence="5 9" id="KW-0547">Nucleotide-binding</keyword>
<comment type="caution">
    <text evidence="13">The sequence shown here is derived from an EMBL/GenBank/DDBJ whole genome shotgun (WGS) entry which is preliminary data.</text>
</comment>
<dbReference type="HAMAP" id="MF_00195">
    <property type="entry name" value="GTPase_Der"/>
    <property type="match status" value="1"/>
</dbReference>
<dbReference type="RefSeq" id="WP_212368243.1">
    <property type="nucleotide sequence ID" value="NZ_JAGSIE010000009.1"/>
</dbReference>
<feature type="binding site" evidence="9">
    <location>
        <begin position="10"/>
        <end position="17"/>
    </location>
    <ligand>
        <name>GTP</name>
        <dbReference type="ChEBI" id="CHEBI:37565"/>
        <label>1</label>
    </ligand>
</feature>
<feature type="binding site" evidence="9">
    <location>
        <begin position="119"/>
        <end position="122"/>
    </location>
    <ligand>
        <name>GTP</name>
        <dbReference type="ChEBI" id="CHEBI:37565"/>
        <label>1</label>
    </ligand>
</feature>
<proteinExistence type="inferred from homology"/>
<organism evidence="13 14">
    <name type="scientific">Allobacillus saliphilus</name>
    <dbReference type="NCBI Taxonomy" id="2912308"/>
    <lineage>
        <taxon>Bacteria</taxon>
        <taxon>Bacillati</taxon>
        <taxon>Bacillota</taxon>
        <taxon>Bacilli</taxon>
        <taxon>Bacillales</taxon>
        <taxon>Bacillaceae</taxon>
        <taxon>Allobacillus</taxon>
    </lineage>
</organism>
<dbReference type="EMBL" id="JAGSIE010000009">
    <property type="protein sequence ID" value="MBR7553263.1"/>
    <property type="molecule type" value="Genomic_DNA"/>
</dbReference>
<dbReference type="PANTHER" id="PTHR43834:SF6">
    <property type="entry name" value="GTPASE DER"/>
    <property type="match status" value="1"/>
</dbReference>
<feature type="binding site" evidence="9">
    <location>
        <begin position="57"/>
        <end position="61"/>
    </location>
    <ligand>
        <name>GTP</name>
        <dbReference type="ChEBI" id="CHEBI:37565"/>
        <label>1</label>
    </ligand>
</feature>
<keyword evidence="3 9" id="KW-0690">Ribosome biogenesis</keyword>
<evidence type="ECO:0000256" key="11">
    <source>
        <dbReference type="RuleBase" id="RU004481"/>
    </source>
</evidence>
<dbReference type="InterPro" id="IPR005225">
    <property type="entry name" value="Small_GTP-bd"/>
</dbReference>
<feature type="binding site" evidence="9">
    <location>
        <begin position="182"/>
        <end position="189"/>
    </location>
    <ligand>
        <name>GTP</name>
        <dbReference type="ChEBI" id="CHEBI:37565"/>
        <label>2</label>
    </ligand>
</feature>